<dbReference type="GO" id="GO:0006935">
    <property type="term" value="P:chemotaxis"/>
    <property type="evidence" value="ECO:0007669"/>
    <property type="project" value="UniProtKB-UniRule"/>
</dbReference>
<evidence type="ECO:0000313" key="6">
    <source>
        <dbReference type="EMBL" id="ALZ83001.1"/>
    </source>
</evidence>
<keyword evidence="1 4" id="KW-0378">Hydrolase</keyword>
<dbReference type="InterPro" id="IPR035909">
    <property type="entry name" value="CheB_C"/>
</dbReference>
<evidence type="ECO:0000256" key="4">
    <source>
        <dbReference type="PROSITE-ProRule" id="PRU00050"/>
    </source>
</evidence>
<keyword evidence="4" id="KW-0145">Chemotaxis</keyword>
<dbReference type="Pfam" id="PF01339">
    <property type="entry name" value="CheB_methylest"/>
    <property type="match status" value="1"/>
</dbReference>
<dbReference type="CDD" id="cd16433">
    <property type="entry name" value="CheB"/>
    <property type="match status" value="1"/>
</dbReference>
<reference evidence="6 7" key="1">
    <citation type="submission" date="2016-01" db="EMBL/GenBank/DDBJ databases">
        <title>Annotation of Pseudomonas oryzihabitans USDA-ARS-USMARC-56511.</title>
        <authorList>
            <person name="Harhay G.P."/>
            <person name="Harhay D.M."/>
            <person name="Smith T.P.L."/>
            <person name="Bono J.L."/>
            <person name="Heaton M.P."/>
            <person name="Clawson M.L."/>
            <person name="Chitko-Mckown C.G."/>
            <person name="Capik S.F."/>
            <person name="DeDonder K.D."/>
            <person name="Apley M.D."/>
            <person name="Lubbers B.V."/>
            <person name="White B.J."/>
            <person name="Larson R.L."/>
        </authorList>
    </citation>
    <scope>NUCLEOTIDE SEQUENCE [LARGE SCALE GENOMIC DNA]</scope>
    <source>
        <strain evidence="6 7">USDA-ARS-USMARC-56511</strain>
    </source>
</reference>
<dbReference type="KEGG" id="por:APT59_01820"/>
<dbReference type="Gene3D" id="3.40.50.180">
    <property type="entry name" value="Methylesterase CheB, C-terminal domain"/>
    <property type="match status" value="1"/>
</dbReference>
<sequence>MFPPVKPLRLIVIGASAGGLQVLLRLLSTLPASFRLPLAVVLHLPDDRNSRLAELFQARLALQVREAEDKDAILPGTLYFAPPGYHLLVEDDFTLSLSRDEPVQFSRPSIDVLFESAADALGEQVCGILLTGANHDGASGLQALAQNGAVTVVQSPQSAEVPTMPEAALKRFHPDFVLDVPGIHLLLIELERDHG</sequence>
<name>A0A0U4XPC7_9PSED</name>
<accession>A0A0U4XPC7</accession>
<dbReference type="PANTHER" id="PTHR42872:SF6">
    <property type="entry name" value="PROTEIN-GLUTAMATE METHYLESTERASE_PROTEIN-GLUTAMINE GLUTAMINASE"/>
    <property type="match status" value="1"/>
</dbReference>
<evidence type="ECO:0000256" key="3">
    <source>
        <dbReference type="ARBA" id="ARBA00048267"/>
    </source>
</evidence>
<evidence type="ECO:0000259" key="5">
    <source>
        <dbReference type="PROSITE" id="PS50122"/>
    </source>
</evidence>
<dbReference type="GO" id="GO:0005737">
    <property type="term" value="C:cytoplasm"/>
    <property type="evidence" value="ECO:0007669"/>
    <property type="project" value="InterPro"/>
</dbReference>
<dbReference type="RefSeq" id="WP_059313291.1">
    <property type="nucleotide sequence ID" value="NZ_CP013987.1"/>
</dbReference>
<dbReference type="GO" id="GO:0000156">
    <property type="term" value="F:phosphorelay response regulator activity"/>
    <property type="evidence" value="ECO:0007669"/>
    <property type="project" value="InterPro"/>
</dbReference>
<dbReference type="EC" id="3.1.1.61" evidence="2"/>
<gene>
    <name evidence="6" type="ORF">APT59_01820</name>
</gene>
<dbReference type="PROSITE" id="PS50122">
    <property type="entry name" value="CHEB"/>
    <property type="match status" value="1"/>
</dbReference>
<organism evidence="6 7">
    <name type="scientific">Pseudomonas oryzihabitans</name>
    <dbReference type="NCBI Taxonomy" id="47885"/>
    <lineage>
        <taxon>Bacteria</taxon>
        <taxon>Pseudomonadati</taxon>
        <taxon>Pseudomonadota</taxon>
        <taxon>Gammaproteobacteria</taxon>
        <taxon>Pseudomonadales</taxon>
        <taxon>Pseudomonadaceae</taxon>
        <taxon>Pseudomonas</taxon>
    </lineage>
</organism>
<dbReference type="SUPFAM" id="SSF52738">
    <property type="entry name" value="Methylesterase CheB, C-terminal domain"/>
    <property type="match status" value="1"/>
</dbReference>
<feature type="active site" evidence="4">
    <location>
        <position position="136"/>
    </location>
</feature>
<dbReference type="PANTHER" id="PTHR42872">
    <property type="entry name" value="PROTEIN-GLUTAMATE METHYLESTERASE/PROTEIN-GLUTAMINE GLUTAMINASE"/>
    <property type="match status" value="1"/>
</dbReference>
<evidence type="ECO:0000313" key="7">
    <source>
        <dbReference type="Proteomes" id="UP000064137"/>
    </source>
</evidence>
<feature type="active site" evidence="4">
    <location>
        <position position="43"/>
    </location>
</feature>
<dbReference type="Proteomes" id="UP000064137">
    <property type="component" value="Chromosome"/>
</dbReference>
<dbReference type="OrthoDB" id="9791760at2"/>
<evidence type="ECO:0000256" key="2">
    <source>
        <dbReference type="ARBA" id="ARBA00039140"/>
    </source>
</evidence>
<dbReference type="AlphaFoldDB" id="A0A0U4XPC7"/>
<protein>
    <recommendedName>
        <fullName evidence="2">protein-glutamate methylesterase</fullName>
        <ecNumber evidence="2">3.1.1.61</ecNumber>
    </recommendedName>
</protein>
<dbReference type="EMBL" id="CP013987">
    <property type="protein sequence ID" value="ALZ83001.1"/>
    <property type="molecule type" value="Genomic_DNA"/>
</dbReference>
<dbReference type="InterPro" id="IPR000673">
    <property type="entry name" value="Sig_transdc_resp-reg_Me-estase"/>
</dbReference>
<feature type="domain" description="CheB-type methylesterase" evidence="5">
    <location>
        <begin position="4"/>
        <end position="183"/>
    </location>
</feature>
<proteinExistence type="predicted"/>
<evidence type="ECO:0000256" key="1">
    <source>
        <dbReference type="ARBA" id="ARBA00022801"/>
    </source>
</evidence>
<comment type="catalytic activity">
    <reaction evidence="3">
        <text>[protein]-L-glutamate 5-O-methyl ester + H2O = L-glutamyl-[protein] + methanol + H(+)</text>
        <dbReference type="Rhea" id="RHEA:23236"/>
        <dbReference type="Rhea" id="RHEA-COMP:10208"/>
        <dbReference type="Rhea" id="RHEA-COMP:10311"/>
        <dbReference type="ChEBI" id="CHEBI:15377"/>
        <dbReference type="ChEBI" id="CHEBI:15378"/>
        <dbReference type="ChEBI" id="CHEBI:17790"/>
        <dbReference type="ChEBI" id="CHEBI:29973"/>
        <dbReference type="ChEBI" id="CHEBI:82795"/>
        <dbReference type="EC" id="3.1.1.61"/>
    </reaction>
</comment>
<dbReference type="GO" id="GO:0008984">
    <property type="term" value="F:protein-glutamate methylesterase activity"/>
    <property type="evidence" value="ECO:0007669"/>
    <property type="project" value="UniProtKB-EC"/>
</dbReference>
<feature type="active site" evidence="4">
    <location>
        <position position="16"/>
    </location>
</feature>